<name>A0AC34PWJ5_9BILA</name>
<accession>A0AC34PWJ5</accession>
<proteinExistence type="predicted"/>
<dbReference type="Proteomes" id="UP000887576">
    <property type="component" value="Unplaced"/>
</dbReference>
<sequence length="799" mass="87460">MSESTAALEGNVSPPTVTNNSDVGNKNNKNPANQITTETTMTINDPPVIETSQRMPPLVVKQFGLLKPGVPPTAGSVSFDYTGPPVKVTNGTVLDLVNQFGIQNAWLAVLKLRGYSVSKEEGETLLPIKRFRERVRKLKSTAETLKSRSDDSTTFLSKEFASTATMGPNGAPATKNGPKGYSTTDAVIESILRQAVNETDGAGPSGPSTAAASNETTKPKRGRKKGKTEAPATASNANPTNPHRASSATIDDVVSSIVNKIRNNEPFDTDLNIDLPTSPPIQQPQQPQVVYAPHIPGQTYVMLQDDQMIPIMPQQIQQSAPVPPPKTTRSRRRGKTAQQQVPTQIVQYSNFVPQPQTAGQVRTTTSTSNMAPHVTVVTVPRGQQTTTNYVVPSGYANNNQAVIYSNINDYMRNPTIQNSAGQITKVVTYQPGVQYAQPFVANPSPQGMSPNGVYQPGPAHPQGQYMVHPVPTAAPPPQQVVQSKPTPPVPQNEVNDDRKKTTRRKIKPNKNDMFMENFNESDFEEFATPKRKESIKKTIKKKEAKSADDKKAAKAAAIAEKPEKAPKKTVKEKETEKPKKKLTRKRKHSVEPESESEEAIESDAPSPVILKGKQTGEVAQLKRQLQAERSRHYTQKRRATKLDDDYKRVLDRLQQTELNLALQMSECERLQGEMKKMRTENEELTARLNGQDLPKPNLPVVKAGRRSAVAKKPVIKRKVESPSPAPIPTPPSKRSSAATNKGITPKAPVNNKKRGRHTGPSPDVDEPSPPTSADGNKPAFTPDDFVPRRAAAAKRIRYF</sequence>
<protein>
    <submittedName>
        <fullName evidence="2">Uncharacterized protein</fullName>
    </submittedName>
</protein>
<evidence type="ECO:0000313" key="1">
    <source>
        <dbReference type="Proteomes" id="UP000887576"/>
    </source>
</evidence>
<evidence type="ECO:0000313" key="2">
    <source>
        <dbReference type="WBParaSite" id="JU765_v2.g10647.t1"/>
    </source>
</evidence>
<dbReference type="WBParaSite" id="JU765_v2.g10647.t1">
    <property type="protein sequence ID" value="JU765_v2.g10647.t1"/>
    <property type="gene ID" value="JU765_v2.g10647"/>
</dbReference>
<organism evidence="1 2">
    <name type="scientific">Panagrolaimus sp. JU765</name>
    <dbReference type="NCBI Taxonomy" id="591449"/>
    <lineage>
        <taxon>Eukaryota</taxon>
        <taxon>Metazoa</taxon>
        <taxon>Ecdysozoa</taxon>
        <taxon>Nematoda</taxon>
        <taxon>Chromadorea</taxon>
        <taxon>Rhabditida</taxon>
        <taxon>Tylenchina</taxon>
        <taxon>Panagrolaimomorpha</taxon>
        <taxon>Panagrolaimoidea</taxon>
        <taxon>Panagrolaimidae</taxon>
        <taxon>Panagrolaimus</taxon>
    </lineage>
</organism>
<reference evidence="2" key="1">
    <citation type="submission" date="2022-11" db="UniProtKB">
        <authorList>
            <consortium name="WormBaseParasite"/>
        </authorList>
    </citation>
    <scope>IDENTIFICATION</scope>
</reference>